<dbReference type="GO" id="GO:0007017">
    <property type="term" value="P:microtubule-based process"/>
    <property type="evidence" value="ECO:0007669"/>
    <property type="project" value="InterPro"/>
</dbReference>
<proteinExistence type="inferred from homology"/>
<name>A0A8J1UYP8_OWEFU</name>
<protein>
    <submittedName>
        <fullName evidence="7">Uncharacterized protein</fullName>
    </submittedName>
</protein>
<keyword evidence="5" id="KW-0175">Coiled coil</keyword>
<dbReference type="EMBL" id="CAIIXF020000007">
    <property type="protein sequence ID" value="CAH1790279.1"/>
    <property type="molecule type" value="Genomic_DNA"/>
</dbReference>
<comment type="similarity">
    <text evidence="2">Belongs to the dynactin subunit 2 family.</text>
</comment>
<dbReference type="GO" id="GO:0005869">
    <property type="term" value="C:dynactin complex"/>
    <property type="evidence" value="ECO:0007669"/>
    <property type="project" value="InterPro"/>
</dbReference>
<feature type="compositionally biased region" description="Basic and acidic residues" evidence="6">
    <location>
        <begin position="29"/>
        <end position="39"/>
    </location>
</feature>
<evidence type="ECO:0000256" key="4">
    <source>
        <dbReference type="ARBA" id="ARBA00023017"/>
    </source>
</evidence>
<feature type="region of interest" description="Disordered" evidence="6">
    <location>
        <begin position="1"/>
        <end position="39"/>
    </location>
</feature>
<comment type="subcellular location">
    <subcellularLocation>
        <location evidence="1">Cytoplasm</location>
    </subcellularLocation>
</comment>
<evidence type="ECO:0000313" key="7">
    <source>
        <dbReference type="EMBL" id="CAH1790279.1"/>
    </source>
</evidence>
<dbReference type="GO" id="GO:0030286">
    <property type="term" value="C:dynein complex"/>
    <property type="evidence" value="ECO:0007669"/>
    <property type="project" value="UniProtKB-KW"/>
</dbReference>
<dbReference type="Proteomes" id="UP000749559">
    <property type="component" value="Unassembled WGS sequence"/>
</dbReference>
<dbReference type="Pfam" id="PF04912">
    <property type="entry name" value="Dynamitin"/>
    <property type="match status" value="1"/>
</dbReference>
<dbReference type="Gene3D" id="1.10.287.1490">
    <property type="match status" value="1"/>
</dbReference>
<evidence type="ECO:0000256" key="5">
    <source>
        <dbReference type="SAM" id="Coils"/>
    </source>
</evidence>
<keyword evidence="4" id="KW-0243">Dynein</keyword>
<dbReference type="PANTHER" id="PTHR15346">
    <property type="entry name" value="DYNACTIN SUBUNIT"/>
    <property type="match status" value="1"/>
</dbReference>
<dbReference type="AlphaFoldDB" id="A0A8J1UYP8"/>
<sequence>MADPKYANLPGIDHNSPDVYETSELPESEQQHSVEDESDAVEKLGVDAKEAFGKFKDKSIDGKAVDFSDRVSRSVRTGYDARTEYELAGLGAKETPLQKFQRLQSEIQELAEEVNQLQATVKSEKSNDKTNPVVVAGQVEYLQNQLTDLHLEKTLGPDAQIDLGDPQGALHKRLLTHLDAVKTPKPAEKGGKPTQKDGTEITYELHYKPEQAKFTHNARLADLDQRLERMEALIGQSPEKMSALTSDTDSKSILGAVQAISARSSLLEPDHLDSIEGRLQALSQRLAIVTEKKGAVEEVDKQNKVSELYELVKRWEAVSSTLPEVVDRMSALKELHEQAMQFSHALTHLDTSQQSITTQLSSHGTMLKQLEGTFKANIDTIKANCASIDSRIKAISK</sequence>
<reference evidence="7" key="1">
    <citation type="submission" date="2022-03" db="EMBL/GenBank/DDBJ databases">
        <authorList>
            <person name="Martin C."/>
        </authorList>
    </citation>
    <scope>NUCLEOTIDE SEQUENCE</scope>
</reference>
<evidence type="ECO:0000256" key="3">
    <source>
        <dbReference type="ARBA" id="ARBA00022490"/>
    </source>
</evidence>
<evidence type="ECO:0000256" key="6">
    <source>
        <dbReference type="SAM" id="MobiDB-lite"/>
    </source>
</evidence>
<feature type="region of interest" description="Disordered" evidence="6">
    <location>
        <begin position="180"/>
        <end position="199"/>
    </location>
</feature>
<dbReference type="InterPro" id="IPR028133">
    <property type="entry name" value="Dynamitin"/>
</dbReference>
<accession>A0A8J1UYP8</accession>
<organism evidence="7 8">
    <name type="scientific">Owenia fusiformis</name>
    <name type="common">Polychaete worm</name>
    <dbReference type="NCBI Taxonomy" id="6347"/>
    <lineage>
        <taxon>Eukaryota</taxon>
        <taxon>Metazoa</taxon>
        <taxon>Spiralia</taxon>
        <taxon>Lophotrochozoa</taxon>
        <taxon>Annelida</taxon>
        <taxon>Polychaeta</taxon>
        <taxon>Sedentaria</taxon>
        <taxon>Canalipalpata</taxon>
        <taxon>Sabellida</taxon>
        <taxon>Oweniida</taxon>
        <taxon>Oweniidae</taxon>
        <taxon>Owenia</taxon>
    </lineage>
</organism>
<comment type="caution">
    <text evidence="7">The sequence shown here is derived from an EMBL/GenBank/DDBJ whole genome shotgun (WGS) entry which is preliminary data.</text>
</comment>
<feature type="coiled-coil region" evidence="5">
    <location>
        <begin position="100"/>
        <end position="127"/>
    </location>
</feature>
<dbReference type="GO" id="GO:0005737">
    <property type="term" value="C:cytoplasm"/>
    <property type="evidence" value="ECO:0007669"/>
    <property type="project" value="UniProtKB-SubCell"/>
</dbReference>
<evidence type="ECO:0000313" key="8">
    <source>
        <dbReference type="Proteomes" id="UP000749559"/>
    </source>
</evidence>
<keyword evidence="8" id="KW-1185">Reference proteome</keyword>
<keyword evidence="3" id="KW-0963">Cytoplasm</keyword>
<evidence type="ECO:0000256" key="1">
    <source>
        <dbReference type="ARBA" id="ARBA00004496"/>
    </source>
</evidence>
<evidence type="ECO:0000256" key="2">
    <source>
        <dbReference type="ARBA" id="ARBA00006176"/>
    </source>
</evidence>
<gene>
    <name evidence="7" type="ORF">OFUS_LOCUS15508</name>
</gene>
<dbReference type="OrthoDB" id="4977at2759"/>